<organism evidence="1 2">
    <name type="scientific">Neisseria weixii</name>
    <dbReference type="NCBI Taxonomy" id="1853276"/>
    <lineage>
        <taxon>Bacteria</taxon>
        <taxon>Pseudomonadati</taxon>
        <taxon>Pseudomonadota</taxon>
        <taxon>Betaproteobacteria</taxon>
        <taxon>Neisseriales</taxon>
        <taxon>Neisseriaceae</taxon>
        <taxon>Neisseria</taxon>
    </lineage>
</organism>
<dbReference type="AlphaFoldDB" id="A0A3N4N2P4"/>
<accession>A0A3N4N2P4</accession>
<dbReference type="Proteomes" id="UP000272412">
    <property type="component" value="Unassembled WGS sequence"/>
</dbReference>
<protein>
    <recommendedName>
        <fullName evidence="3">HK97 gp10 family phage protein</fullName>
    </recommendedName>
</protein>
<evidence type="ECO:0000313" key="1">
    <source>
        <dbReference type="EMBL" id="RPD90514.1"/>
    </source>
</evidence>
<dbReference type="RefSeq" id="WP_123803639.1">
    <property type="nucleotide sequence ID" value="NZ_RPFL01000002.1"/>
</dbReference>
<name>A0A3N4N2P4_9NEIS</name>
<proteinExistence type="predicted"/>
<reference evidence="1 2" key="1">
    <citation type="submission" date="2018-11" db="EMBL/GenBank/DDBJ databases">
        <title>Neisseria weixii sp. nov. isolated from the rectal contents of plateau pika (Ochotona cruzoniae).</title>
        <authorList>
            <person name="Zhang G."/>
        </authorList>
    </citation>
    <scope>NUCLEOTIDE SEQUENCE [LARGE SCALE GENOMIC DNA]</scope>
    <source>
        <strain evidence="1 2">10009</strain>
    </source>
</reference>
<sequence length="170" mass="19131">MAKVEIKNADKIMRLLQQLPRDVVADRRGGVVAKAIRKGSRPLLKEVQQRLQAAIDVHGDESTGLLMKNLKLRRHRAKFKGEHFTIGVGNKRYPTNGKTYTDKRGRIRPVTRKGATTKLNGARLEYGTSQQKSTPWLRPAFAAKAELTITAITDDLEKRLDKLAQKHLKG</sequence>
<gene>
    <name evidence="1" type="ORF">EGK74_01825</name>
</gene>
<comment type="caution">
    <text evidence="1">The sequence shown here is derived from an EMBL/GenBank/DDBJ whole genome shotgun (WGS) entry which is preliminary data.</text>
</comment>
<evidence type="ECO:0008006" key="3">
    <source>
        <dbReference type="Google" id="ProtNLM"/>
    </source>
</evidence>
<dbReference type="OrthoDB" id="6039076at2"/>
<evidence type="ECO:0000313" key="2">
    <source>
        <dbReference type="Proteomes" id="UP000272412"/>
    </source>
</evidence>
<keyword evidence="2" id="KW-1185">Reference proteome</keyword>
<dbReference type="EMBL" id="RPFL01000002">
    <property type="protein sequence ID" value="RPD90514.1"/>
    <property type="molecule type" value="Genomic_DNA"/>
</dbReference>